<dbReference type="GO" id="GO:0004151">
    <property type="term" value="F:dihydroorotase activity"/>
    <property type="evidence" value="ECO:0007669"/>
    <property type="project" value="UniProtKB-UniRule"/>
</dbReference>
<dbReference type="SMR" id="F0JJ98"/>
<feature type="binding site" evidence="9">
    <location>
        <begin position="18"/>
        <end position="20"/>
    </location>
    <ligand>
        <name>substrate</name>
    </ligand>
</feature>
<dbReference type="GO" id="GO:0044205">
    <property type="term" value="P:'de novo' UMP biosynthetic process"/>
    <property type="evidence" value="ECO:0007669"/>
    <property type="project" value="UniProtKB-UniRule"/>
</dbReference>
<dbReference type="PANTHER" id="PTHR43137:SF1">
    <property type="entry name" value="DIHYDROOROTASE"/>
    <property type="match status" value="1"/>
</dbReference>
<dbReference type="EC" id="3.5.2.3" evidence="4 9"/>
<comment type="function">
    <text evidence="1 9">Catalyzes the reversible cyclization of carbamoyl aspartate to dihydroorotate.</text>
</comment>
<dbReference type="eggNOG" id="COG0418">
    <property type="taxonomic scope" value="Bacteria"/>
</dbReference>
<evidence type="ECO:0000256" key="6">
    <source>
        <dbReference type="ARBA" id="ARBA00022801"/>
    </source>
</evidence>
<keyword evidence="6 9" id="KW-0378">Hydrolase</keyword>
<evidence type="ECO:0000256" key="5">
    <source>
        <dbReference type="ARBA" id="ARBA00022723"/>
    </source>
</evidence>
<dbReference type="STRING" id="641491.DND132_2794"/>
<evidence type="ECO:0000259" key="11">
    <source>
        <dbReference type="Pfam" id="PF01979"/>
    </source>
</evidence>
<feature type="binding site" evidence="9">
    <location>
        <position position="177"/>
    </location>
    <ligand>
        <name>Zn(2+)</name>
        <dbReference type="ChEBI" id="CHEBI:29105"/>
        <label>2</label>
    </ligand>
</feature>
<dbReference type="GO" id="GO:0008270">
    <property type="term" value="F:zinc ion binding"/>
    <property type="evidence" value="ECO:0007669"/>
    <property type="project" value="UniProtKB-UniRule"/>
</dbReference>
<organism evidence="12 13">
    <name type="scientific">Pseudodesulfovibrio mercurii</name>
    <dbReference type="NCBI Taxonomy" id="641491"/>
    <lineage>
        <taxon>Bacteria</taxon>
        <taxon>Pseudomonadati</taxon>
        <taxon>Thermodesulfobacteriota</taxon>
        <taxon>Desulfovibrionia</taxon>
        <taxon>Desulfovibrionales</taxon>
        <taxon>Desulfovibrionaceae</taxon>
    </lineage>
</organism>
<feature type="binding site" evidence="9">
    <location>
        <position position="18"/>
    </location>
    <ligand>
        <name>Zn(2+)</name>
        <dbReference type="ChEBI" id="CHEBI:29105"/>
        <label>1</label>
    </ligand>
</feature>
<name>F0JJ98_9BACT</name>
<evidence type="ECO:0000313" key="12">
    <source>
        <dbReference type="EMBL" id="EGB15997.1"/>
    </source>
</evidence>
<dbReference type="AlphaFoldDB" id="F0JJ98"/>
<dbReference type="HAMAP" id="MF_00219">
    <property type="entry name" value="PyrC_classII"/>
    <property type="match status" value="1"/>
</dbReference>
<evidence type="ECO:0000256" key="7">
    <source>
        <dbReference type="ARBA" id="ARBA00022833"/>
    </source>
</evidence>
<dbReference type="PANTHER" id="PTHR43137">
    <property type="entry name" value="DIHYDROOROTASE"/>
    <property type="match status" value="1"/>
</dbReference>
<feature type="binding site" evidence="9">
    <location>
        <position position="139"/>
    </location>
    <ligand>
        <name>substrate</name>
    </ligand>
</feature>
<dbReference type="GO" id="GO:0005829">
    <property type="term" value="C:cytosol"/>
    <property type="evidence" value="ECO:0007669"/>
    <property type="project" value="TreeGrafter"/>
</dbReference>
<sequence>MMSVTELTIRRPDDWHAHLRDGDMLRAVAEWTARDFGRAIVMPNVVPPATTVALADAYRRRVLDALPEGCDFTPLMTLYLTEATAPEEIDRAVASGFVKAVKLFPAGATTNSENGVRDMDRVMPVLERMAETGLVLSVHGEVTDPAVDVFDREAAYIDRVLDPLRRRLPELRIVIEHVTSARGVEYVLSAERNLAATITPHHLVLTRSHILSGGIHPHYYCLPVAKSPEDRRAVRRAAVSGDPRFFFGSDSAPHPDAAKLRPAGSAGIFNAPTALACVAAVFEEESSLEKLETFVALSGPAFYNLLASSSRITLRRSEQAVAFPDRIMTADGPVTVFDPGFPLHWRVVGRDGLDDSTF</sequence>
<feature type="binding site" evidence="9">
    <location>
        <position position="254"/>
    </location>
    <ligand>
        <name>substrate</name>
    </ligand>
</feature>
<dbReference type="InterPro" id="IPR004721">
    <property type="entry name" value="DHOdimr"/>
</dbReference>
<keyword evidence="5 9" id="KW-0479">Metal-binding</keyword>
<evidence type="ECO:0000256" key="3">
    <source>
        <dbReference type="ARBA" id="ARBA00005631"/>
    </source>
</evidence>
<accession>F0JJ98</accession>
<dbReference type="Proteomes" id="UP000007845">
    <property type="component" value="Chromosome"/>
</dbReference>
<dbReference type="EMBL" id="CP003220">
    <property type="protein sequence ID" value="EGB15997.1"/>
    <property type="molecule type" value="Genomic_DNA"/>
</dbReference>
<feature type="binding site" evidence="9">
    <location>
        <position position="139"/>
    </location>
    <ligand>
        <name>Zn(2+)</name>
        <dbReference type="ChEBI" id="CHEBI:29105"/>
        <label>2</label>
    </ligand>
</feature>
<protein>
    <recommendedName>
        <fullName evidence="4 9">Dihydroorotase</fullName>
        <shortName evidence="9">DHOase</shortName>
        <ecNumber evidence="4 9">3.5.2.3</ecNumber>
    </recommendedName>
</protein>
<dbReference type="PROSITE" id="PS00483">
    <property type="entry name" value="DIHYDROOROTASE_2"/>
    <property type="match status" value="1"/>
</dbReference>
<keyword evidence="13" id="KW-1185">Reference proteome</keyword>
<reference evidence="12 13" key="1">
    <citation type="journal article" date="2011" name="J. Bacteriol.">
        <title>Genome sequence of the mercury-methylating strain Desulfovibrio desulfuricans ND132.</title>
        <authorList>
            <person name="Brown S.D."/>
            <person name="Gilmour C.C."/>
            <person name="Kucken A.M."/>
            <person name="Wall J.D."/>
            <person name="Elias D.A."/>
            <person name="Brandt C.C."/>
            <person name="Podar M."/>
            <person name="Chertkov O."/>
            <person name="Held B."/>
            <person name="Bruce D.C."/>
            <person name="Detter J.C."/>
            <person name="Tapia R."/>
            <person name="Han C.S."/>
            <person name="Goodwin L.A."/>
            <person name="Cheng J.F."/>
            <person name="Pitluck S."/>
            <person name="Woyke T."/>
            <person name="Mikhailova N."/>
            <person name="Ivanova N.N."/>
            <person name="Han J."/>
            <person name="Lucas S."/>
            <person name="Lapidus A.L."/>
            <person name="Land M.L."/>
            <person name="Hauser L.J."/>
            <person name="Palumbo A.V."/>
        </authorList>
    </citation>
    <scope>NUCLEOTIDE SEQUENCE [LARGE SCALE GENOMIC DNA]</scope>
    <source>
        <strain evidence="12 13">ND132</strain>
    </source>
</reference>
<dbReference type="PROSITE" id="PS00482">
    <property type="entry name" value="DIHYDROOROTASE_1"/>
    <property type="match status" value="1"/>
</dbReference>
<dbReference type="NCBIfam" id="TIGR00856">
    <property type="entry name" value="pyrC_dimer"/>
    <property type="match status" value="1"/>
</dbReference>
<dbReference type="InterPro" id="IPR002195">
    <property type="entry name" value="Dihydroorotase_CS"/>
</dbReference>
<comment type="cofactor">
    <cofactor evidence="9 10">
        <name>Zn(2+)</name>
        <dbReference type="ChEBI" id="CHEBI:29105"/>
    </cofactor>
    <text evidence="9 10">Binds 2 Zn(2+) ions per subunit.</text>
</comment>
<feature type="binding site" evidence="9">
    <location>
        <position position="266"/>
    </location>
    <ligand>
        <name>substrate</name>
    </ligand>
</feature>
<feature type="binding site" evidence="9">
    <location>
        <position position="16"/>
    </location>
    <ligand>
        <name>Zn(2+)</name>
        <dbReference type="ChEBI" id="CHEBI:29105"/>
        <label>1</label>
    </ligand>
</feature>
<dbReference type="Gene3D" id="3.20.20.140">
    <property type="entry name" value="Metal-dependent hydrolases"/>
    <property type="match status" value="1"/>
</dbReference>
<feature type="binding site" evidence="9">
    <location>
        <position position="250"/>
    </location>
    <ligand>
        <name>Zn(2+)</name>
        <dbReference type="ChEBI" id="CHEBI:29105"/>
        <label>1</label>
    </ligand>
</feature>
<dbReference type="InterPro" id="IPR032466">
    <property type="entry name" value="Metal_Hydrolase"/>
</dbReference>
<keyword evidence="7 9" id="KW-0862">Zinc</keyword>
<evidence type="ECO:0000256" key="10">
    <source>
        <dbReference type="RuleBase" id="RU003440"/>
    </source>
</evidence>
<dbReference type="HOGENOM" id="CLU_041558_1_0_7"/>
<feature type="modified residue" description="N6-carboxylysine" evidence="9">
    <location>
        <position position="102"/>
    </location>
</feature>
<comment type="catalytic activity">
    <reaction evidence="9 10">
        <text>(S)-dihydroorotate + H2O = N-carbamoyl-L-aspartate + H(+)</text>
        <dbReference type="Rhea" id="RHEA:24296"/>
        <dbReference type="ChEBI" id="CHEBI:15377"/>
        <dbReference type="ChEBI" id="CHEBI:15378"/>
        <dbReference type="ChEBI" id="CHEBI:30864"/>
        <dbReference type="ChEBI" id="CHEBI:32814"/>
        <dbReference type="EC" id="3.5.2.3"/>
    </reaction>
</comment>
<proteinExistence type="inferred from homology"/>
<dbReference type="UniPathway" id="UPA00070">
    <property type="reaction ID" value="UER00117"/>
</dbReference>
<gene>
    <name evidence="9" type="primary">pyrC</name>
    <name evidence="12" type="ORF">DND132_2794</name>
</gene>
<dbReference type="GO" id="GO:0006207">
    <property type="term" value="P:'de novo' pyrimidine nucleobase biosynthetic process"/>
    <property type="evidence" value="ECO:0007669"/>
    <property type="project" value="TreeGrafter"/>
</dbReference>
<dbReference type="InterPro" id="IPR006680">
    <property type="entry name" value="Amidohydro-rel"/>
</dbReference>
<evidence type="ECO:0000256" key="9">
    <source>
        <dbReference type="HAMAP-Rule" id="MF_00219"/>
    </source>
</evidence>
<evidence type="ECO:0000256" key="1">
    <source>
        <dbReference type="ARBA" id="ARBA00002368"/>
    </source>
</evidence>
<feature type="binding site" description="via carbamate group" evidence="9">
    <location>
        <position position="102"/>
    </location>
    <ligand>
        <name>Zn(2+)</name>
        <dbReference type="ChEBI" id="CHEBI:29105"/>
        <label>1</label>
    </ligand>
</feature>
<feature type="binding site" description="via carbamate group" evidence="9">
    <location>
        <position position="102"/>
    </location>
    <ligand>
        <name>Zn(2+)</name>
        <dbReference type="ChEBI" id="CHEBI:29105"/>
        <label>2</label>
    </ligand>
</feature>
<comment type="subunit">
    <text evidence="9">Homodimer.</text>
</comment>
<dbReference type="SUPFAM" id="SSF51556">
    <property type="entry name" value="Metallo-dependent hydrolases"/>
    <property type="match status" value="1"/>
</dbReference>
<evidence type="ECO:0000256" key="4">
    <source>
        <dbReference type="ARBA" id="ARBA00012860"/>
    </source>
</evidence>
<comment type="similarity">
    <text evidence="3 9 10">Belongs to the metallo-dependent hydrolases superfamily. DHOase family. Class II DHOase subfamily.</text>
</comment>
<dbReference type="Pfam" id="PF01979">
    <property type="entry name" value="Amidohydro_1"/>
    <property type="match status" value="1"/>
</dbReference>
<keyword evidence="8 9" id="KW-0665">Pyrimidine biosynthesis</keyword>
<comment type="pathway">
    <text evidence="2 9 10">Pyrimidine metabolism; UMP biosynthesis via de novo pathway; (S)-dihydroorotate from bicarbonate: step 3/3.</text>
</comment>
<dbReference type="PIRSF" id="PIRSF001237">
    <property type="entry name" value="DHOdimr"/>
    <property type="match status" value="1"/>
</dbReference>
<dbReference type="KEGG" id="ddn:DND132_2794"/>
<dbReference type="CDD" id="cd01294">
    <property type="entry name" value="DHOase"/>
    <property type="match status" value="1"/>
</dbReference>
<feature type="binding site" evidence="9">
    <location>
        <position position="222"/>
    </location>
    <ligand>
        <name>substrate</name>
    </ligand>
</feature>
<feature type="domain" description="Amidohydrolase-related" evidence="11">
    <location>
        <begin position="14"/>
        <end position="275"/>
    </location>
</feature>
<feature type="active site" evidence="9">
    <location>
        <position position="250"/>
    </location>
</feature>
<evidence type="ECO:0000256" key="8">
    <source>
        <dbReference type="ARBA" id="ARBA00022975"/>
    </source>
</evidence>
<evidence type="ECO:0000256" key="2">
    <source>
        <dbReference type="ARBA" id="ARBA00004880"/>
    </source>
</evidence>
<feature type="binding site" evidence="9">
    <location>
        <position position="44"/>
    </location>
    <ligand>
        <name>substrate</name>
    </ligand>
</feature>
<evidence type="ECO:0000313" key="13">
    <source>
        <dbReference type="Proteomes" id="UP000007845"/>
    </source>
</evidence>